<evidence type="ECO:0000313" key="5">
    <source>
        <dbReference type="EMBL" id="SCZ49085.1"/>
    </source>
</evidence>
<keyword evidence="3" id="KW-0269">Exonuclease</keyword>
<dbReference type="RefSeq" id="WP_245688188.1">
    <property type="nucleotide sequence ID" value="NZ_FMWD01000001.1"/>
</dbReference>
<dbReference type="NCBIfam" id="NF006602">
    <property type="entry name" value="PRK09146.1"/>
    <property type="match status" value="1"/>
</dbReference>
<evidence type="ECO:0000313" key="6">
    <source>
        <dbReference type="Proteomes" id="UP000199648"/>
    </source>
</evidence>
<proteinExistence type="predicted"/>
<dbReference type="Pfam" id="PF00929">
    <property type="entry name" value="RNase_T"/>
    <property type="match status" value="1"/>
</dbReference>
<accession>A0A1G5PHT9</accession>
<dbReference type="CDD" id="cd06127">
    <property type="entry name" value="DEDDh"/>
    <property type="match status" value="1"/>
</dbReference>
<dbReference type="InterPro" id="IPR013520">
    <property type="entry name" value="Ribonucl_H"/>
</dbReference>
<dbReference type="AlphaFoldDB" id="A0A1G5PHT9"/>
<dbReference type="EMBL" id="FMWD01000001">
    <property type="protein sequence ID" value="SCZ49085.1"/>
    <property type="molecule type" value="Genomic_DNA"/>
</dbReference>
<dbReference type="STRING" id="415747.SAMN03097708_00037"/>
<evidence type="ECO:0000259" key="4">
    <source>
        <dbReference type="SMART" id="SM00479"/>
    </source>
</evidence>
<keyword evidence="1" id="KW-0540">Nuclease</keyword>
<dbReference type="Proteomes" id="UP000199648">
    <property type="component" value="Unassembled WGS sequence"/>
</dbReference>
<dbReference type="GO" id="GO:0006259">
    <property type="term" value="P:DNA metabolic process"/>
    <property type="evidence" value="ECO:0007669"/>
    <property type="project" value="UniProtKB-ARBA"/>
</dbReference>
<dbReference type="GO" id="GO:0005829">
    <property type="term" value="C:cytosol"/>
    <property type="evidence" value="ECO:0007669"/>
    <property type="project" value="TreeGrafter"/>
</dbReference>
<protein>
    <submittedName>
        <fullName evidence="5">DNA polymerase-3 subunit epsilon</fullName>
    </submittedName>
</protein>
<evidence type="ECO:0000256" key="1">
    <source>
        <dbReference type="ARBA" id="ARBA00022722"/>
    </source>
</evidence>
<dbReference type="Gene3D" id="3.30.420.10">
    <property type="entry name" value="Ribonuclease H-like superfamily/Ribonuclease H"/>
    <property type="match status" value="1"/>
</dbReference>
<gene>
    <name evidence="5" type="ORF">SAMN03097708_00037</name>
</gene>
<feature type="domain" description="Exonuclease" evidence="4">
    <location>
        <begin position="66"/>
        <end position="247"/>
    </location>
</feature>
<dbReference type="SMART" id="SM00479">
    <property type="entry name" value="EXOIII"/>
    <property type="match status" value="1"/>
</dbReference>
<name>A0A1G5PHT9_9GAMM</name>
<dbReference type="GO" id="GO:0008408">
    <property type="term" value="F:3'-5' exonuclease activity"/>
    <property type="evidence" value="ECO:0007669"/>
    <property type="project" value="TreeGrafter"/>
</dbReference>
<sequence length="257" mass="29370">MRRNFCVTGTRRRFAEVVSMEKSESREALDWAIWFEQQARLCRDPDLQRFYAAGLPGAGTALRDLNFLALDFETTGMNPHWHAIVSIGMVPFTLERIWPARGHYWLVRPPGRMNANSISIHHITHSEVAGAPDLDEVLGEILDAMAGHVPVVHYRNIERPFLDAEVMARRGEHCLFPVIDTMTIEAIRTRQGMMARLRSLLGFPRQSIRLMDSRQRYGLPDYASHHAKVDAMATAELFQAQVARYYSPDTPIGELWL</sequence>
<dbReference type="PANTHER" id="PTHR30231">
    <property type="entry name" value="DNA POLYMERASE III SUBUNIT EPSILON"/>
    <property type="match status" value="1"/>
</dbReference>
<reference evidence="5 6" key="1">
    <citation type="submission" date="2016-10" db="EMBL/GenBank/DDBJ databases">
        <authorList>
            <person name="de Groot N.N."/>
        </authorList>
    </citation>
    <scope>NUCLEOTIDE SEQUENCE [LARGE SCALE GENOMIC DNA]</scope>
    <source>
        <strain evidence="5 6">HLD2</strain>
    </source>
</reference>
<dbReference type="InterPro" id="IPR036397">
    <property type="entry name" value="RNaseH_sf"/>
</dbReference>
<evidence type="ECO:0000256" key="3">
    <source>
        <dbReference type="ARBA" id="ARBA00022839"/>
    </source>
</evidence>
<keyword evidence="2" id="KW-0378">Hydrolase</keyword>
<organism evidence="5 6">
    <name type="scientific">Thiohalomonas denitrificans</name>
    <dbReference type="NCBI Taxonomy" id="415747"/>
    <lineage>
        <taxon>Bacteria</taxon>
        <taxon>Pseudomonadati</taxon>
        <taxon>Pseudomonadota</taxon>
        <taxon>Gammaproteobacteria</taxon>
        <taxon>Thiohalomonadales</taxon>
        <taxon>Thiohalomonadaceae</taxon>
        <taxon>Thiohalomonas</taxon>
    </lineage>
</organism>
<keyword evidence="6" id="KW-1185">Reference proteome</keyword>
<dbReference type="GO" id="GO:0003676">
    <property type="term" value="F:nucleic acid binding"/>
    <property type="evidence" value="ECO:0007669"/>
    <property type="project" value="InterPro"/>
</dbReference>
<dbReference type="SUPFAM" id="SSF53098">
    <property type="entry name" value="Ribonuclease H-like"/>
    <property type="match status" value="1"/>
</dbReference>
<dbReference type="InterPro" id="IPR012337">
    <property type="entry name" value="RNaseH-like_sf"/>
</dbReference>
<dbReference type="PANTHER" id="PTHR30231:SF4">
    <property type="entry name" value="PROTEIN NEN2"/>
    <property type="match status" value="1"/>
</dbReference>
<evidence type="ECO:0000256" key="2">
    <source>
        <dbReference type="ARBA" id="ARBA00022801"/>
    </source>
</evidence>